<feature type="repeat" description="TPR" evidence="8">
    <location>
        <begin position="283"/>
        <end position="316"/>
    </location>
</feature>
<feature type="repeat" description="TPR" evidence="8">
    <location>
        <begin position="351"/>
        <end position="384"/>
    </location>
</feature>
<dbReference type="Pfam" id="PF13844">
    <property type="entry name" value="Glyco_transf_41"/>
    <property type="match status" value="1"/>
</dbReference>
<evidence type="ECO:0000256" key="2">
    <source>
        <dbReference type="ARBA" id="ARBA00005386"/>
    </source>
</evidence>
<dbReference type="InterPro" id="IPR029489">
    <property type="entry name" value="OGT/SEC/SPY_C"/>
</dbReference>
<gene>
    <name evidence="10" type="ORF">COW36_15830</name>
</gene>
<name>A0A2M7G215_9BACT</name>
<feature type="repeat" description="TPR" evidence="8">
    <location>
        <begin position="215"/>
        <end position="248"/>
    </location>
</feature>
<accession>A0A2M7G215</accession>
<dbReference type="EC" id="2.4.1.255" evidence="3"/>
<dbReference type="GO" id="GO:0006493">
    <property type="term" value="P:protein O-linked glycosylation"/>
    <property type="evidence" value="ECO:0007669"/>
    <property type="project" value="InterPro"/>
</dbReference>
<evidence type="ECO:0000256" key="4">
    <source>
        <dbReference type="ARBA" id="ARBA00022676"/>
    </source>
</evidence>
<reference evidence="10 11" key="1">
    <citation type="submission" date="2017-09" db="EMBL/GenBank/DDBJ databases">
        <title>Depth-based differentiation of microbial function through sediment-hosted aquifers and enrichment of novel symbionts in the deep terrestrial subsurface.</title>
        <authorList>
            <person name="Probst A.J."/>
            <person name="Ladd B."/>
            <person name="Jarett J.K."/>
            <person name="Geller-Mcgrath D.E."/>
            <person name="Sieber C.M."/>
            <person name="Emerson J.B."/>
            <person name="Anantharaman K."/>
            <person name="Thomas B.C."/>
            <person name="Malmstrom R."/>
            <person name="Stieglmeier M."/>
            <person name="Klingl A."/>
            <person name="Woyke T."/>
            <person name="Ryan C.M."/>
            <person name="Banfield J.F."/>
        </authorList>
    </citation>
    <scope>NUCLEOTIDE SEQUENCE [LARGE SCALE GENOMIC DNA]</scope>
    <source>
        <strain evidence="10">CG17_big_fil_post_rev_8_21_14_2_50_48_46</strain>
    </source>
</reference>
<comment type="similarity">
    <text evidence="2">Belongs to the glycosyltransferase 41 family. O-GlcNAc transferase subfamily.</text>
</comment>
<dbReference type="PANTHER" id="PTHR44366:SF1">
    <property type="entry name" value="UDP-N-ACETYLGLUCOSAMINE--PEPTIDE N-ACETYLGLUCOSAMINYLTRANSFERASE 110 KDA SUBUNIT"/>
    <property type="match status" value="1"/>
</dbReference>
<evidence type="ECO:0000259" key="9">
    <source>
        <dbReference type="Pfam" id="PF13844"/>
    </source>
</evidence>
<keyword evidence="4" id="KW-0328">Glycosyltransferase</keyword>
<dbReference type="InterPro" id="IPR011990">
    <property type="entry name" value="TPR-like_helical_dom_sf"/>
</dbReference>
<evidence type="ECO:0000256" key="8">
    <source>
        <dbReference type="PROSITE-ProRule" id="PRU00339"/>
    </source>
</evidence>
<organism evidence="10 11">
    <name type="scientific">bacterium (Candidatus Blackallbacteria) CG17_big_fil_post_rev_8_21_14_2_50_48_46</name>
    <dbReference type="NCBI Taxonomy" id="2014261"/>
    <lineage>
        <taxon>Bacteria</taxon>
        <taxon>Candidatus Blackallbacteria</taxon>
    </lineage>
</organism>
<protein>
    <recommendedName>
        <fullName evidence="3">protein O-GlcNAc transferase</fullName>
        <ecNumber evidence="3">2.4.1.255</ecNumber>
    </recommendedName>
</protein>
<dbReference type="PROSITE" id="PS50005">
    <property type="entry name" value="TPR"/>
    <property type="match status" value="7"/>
</dbReference>
<dbReference type="SMART" id="SM00028">
    <property type="entry name" value="TPR"/>
    <property type="match status" value="9"/>
</dbReference>
<dbReference type="SUPFAM" id="SSF53756">
    <property type="entry name" value="UDP-Glycosyltransferase/glycogen phosphorylase"/>
    <property type="match status" value="1"/>
</dbReference>
<feature type="repeat" description="TPR" evidence="8">
    <location>
        <begin position="113"/>
        <end position="146"/>
    </location>
</feature>
<evidence type="ECO:0000256" key="5">
    <source>
        <dbReference type="ARBA" id="ARBA00022679"/>
    </source>
</evidence>
<dbReference type="EMBL" id="PFFQ01000044">
    <property type="protein sequence ID" value="PIW15812.1"/>
    <property type="molecule type" value="Genomic_DNA"/>
</dbReference>
<evidence type="ECO:0000256" key="3">
    <source>
        <dbReference type="ARBA" id="ARBA00011970"/>
    </source>
</evidence>
<comment type="pathway">
    <text evidence="1">Protein modification; protein glycosylation.</text>
</comment>
<keyword evidence="6" id="KW-0677">Repeat</keyword>
<evidence type="ECO:0000256" key="7">
    <source>
        <dbReference type="ARBA" id="ARBA00022803"/>
    </source>
</evidence>
<feature type="repeat" description="TPR" evidence="8">
    <location>
        <begin position="147"/>
        <end position="180"/>
    </location>
</feature>
<feature type="repeat" description="TPR" evidence="8">
    <location>
        <begin position="249"/>
        <end position="282"/>
    </location>
</feature>
<evidence type="ECO:0000256" key="6">
    <source>
        <dbReference type="ARBA" id="ARBA00022737"/>
    </source>
</evidence>
<keyword evidence="5" id="KW-0808">Transferase</keyword>
<dbReference type="GO" id="GO:0097363">
    <property type="term" value="F:protein O-acetylglucosaminyltransferase activity"/>
    <property type="evidence" value="ECO:0007669"/>
    <property type="project" value="UniProtKB-EC"/>
</dbReference>
<dbReference type="Pfam" id="PF13432">
    <property type="entry name" value="TPR_16"/>
    <property type="match status" value="3"/>
</dbReference>
<dbReference type="AlphaFoldDB" id="A0A2M7G215"/>
<keyword evidence="7 8" id="KW-0802">TPR repeat</keyword>
<dbReference type="InterPro" id="IPR037919">
    <property type="entry name" value="OGT"/>
</dbReference>
<dbReference type="InterPro" id="IPR019734">
    <property type="entry name" value="TPR_rpt"/>
</dbReference>
<dbReference type="Pfam" id="PF13414">
    <property type="entry name" value="TPR_11"/>
    <property type="match status" value="1"/>
</dbReference>
<dbReference type="PANTHER" id="PTHR44366">
    <property type="entry name" value="UDP-N-ACETYLGLUCOSAMINE--PEPTIDE N-ACETYLGLUCOSAMINYLTRANSFERASE 110 KDA SUBUNIT"/>
    <property type="match status" value="1"/>
</dbReference>
<dbReference type="Gene3D" id="3.40.50.2000">
    <property type="entry name" value="Glycogen Phosphorylase B"/>
    <property type="match status" value="1"/>
</dbReference>
<evidence type="ECO:0000256" key="1">
    <source>
        <dbReference type="ARBA" id="ARBA00004922"/>
    </source>
</evidence>
<proteinExistence type="inferred from homology"/>
<comment type="caution">
    <text evidence="10">The sequence shown here is derived from an EMBL/GenBank/DDBJ whole genome shotgun (WGS) entry which is preliminary data.</text>
</comment>
<sequence length="840" mass="94766">MKSAPFVCAYFNMGLECLSLILKHAFYLSRCYNGAGKNSMYTSHEISQLQACMQLQQAGRWPELAEVAAQLIKDYPQNADAWQLRGIALAQSGQAEAGLNCLEKALACAPKAAHIHNNLANLCAQLGRHAQAAAAYEAALALNPELPEAWHNLGNIYRNQQAWEKALGYYAEALKRWPARPEIRLAYGQMQEKLQHWQAARMSYQQVCRQAPQLWQAWFYLAHLEHQQGDLEAAEAFYRKTIELEPTQVDAVFWLAEIFLGRADYANAIACYERVLALKPENALAHNGLGQAWYRCNRMDKAEAHFLKAQALAPDFYQVINNLAGIRMAQRRYDEALAYVKQALDLAPDFVDAWENLGVISRERHDLEQVEQAYAEALRLRPRAGLKVRQALLLPAIYQSEAELQQWRARYLQNLQTLLHADLHLADPDAEVGELPFYLHYQGEPDIEPGIQLAQFFQKACPALHFTAPHCQAYQPPEGRLKIGFVSKHLRGHSIGKLMQGLIEQLDREHFEVCVYPLIAPDDTMGHEIMEGADLAKVLTPSLYAAREELAQEKLDILFYPDIGMESLSYFLAMARLAPLQVFTWGHGYTPGMDNLDGYFSSVSLETAFSRPLYRGQLIEMQNLLPYYKRPSFAGLSKTRADFGLPAEGALYICPQSLFKLHPAFDAILGEILSQDADAHLILLEGVHPRWVTLLRQRLQQSVPQVYERIVFLPRQNEQNFLELVALCDVNLDSWPLCGGNSTLDTLVTGTPLVTMTGKMIYHRLSAAIYQQLGYTGCIVETPQDYIAKALRFAHEPGFRAAARDAILAGLNRVYENTAAVREFEALLLEKFWQSVAGEA</sequence>
<feature type="repeat" description="TPR" evidence="8">
    <location>
        <begin position="317"/>
        <end position="350"/>
    </location>
</feature>
<dbReference type="Proteomes" id="UP000231019">
    <property type="component" value="Unassembled WGS sequence"/>
</dbReference>
<feature type="domain" description="O-GlcNAc transferase C-terminal" evidence="9">
    <location>
        <begin position="638"/>
        <end position="807"/>
    </location>
</feature>
<dbReference type="SUPFAM" id="SSF48452">
    <property type="entry name" value="TPR-like"/>
    <property type="match status" value="2"/>
</dbReference>
<evidence type="ECO:0000313" key="11">
    <source>
        <dbReference type="Proteomes" id="UP000231019"/>
    </source>
</evidence>
<dbReference type="Gene3D" id="1.25.40.10">
    <property type="entry name" value="Tetratricopeptide repeat domain"/>
    <property type="match status" value="3"/>
</dbReference>
<dbReference type="Gene3D" id="3.40.50.11380">
    <property type="match status" value="1"/>
</dbReference>
<evidence type="ECO:0000313" key="10">
    <source>
        <dbReference type="EMBL" id="PIW15812.1"/>
    </source>
</evidence>